<proteinExistence type="predicted"/>
<name>A0A8X6XG80_9ARAC</name>
<organism evidence="1 2">
    <name type="scientific">Trichonephila inaurata madagascariensis</name>
    <dbReference type="NCBI Taxonomy" id="2747483"/>
    <lineage>
        <taxon>Eukaryota</taxon>
        <taxon>Metazoa</taxon>
        <taxon>Ecdysozoa</taxon>
        <taxon>Arthropoda</taxon>
        <taxon>Chelicerata</taxon>
        <taxon>Arachnida</taxon>
        <taxon>Araneae</taxon>
        <taxon>Araneomorphae</taxon>
        <taxon>Entelegynae</taxon>
        <taxon>Araneoidea</taxon>
        <taxon>Nephilidae</taxon>
        <taxon>Trichonephila</taxon>
        <taxon>Trichonephila inaurata</taxon>
    </lineage>
</organism>
<comment type="caution">
    <text evidence="1">The sequence shown here is derived from an EMBL/GenBank/DDBJ whole genome shotgun (WGS) entry which is preliminary data.</text>
</comment>
<dbReference type="EMBL" id="BMAV01009035">
    <property type="protein sequence ID" value="GFY53045.1"/>
    <property type="molecule type" value="Genomic_DNA"/>
</dbReference>
<gene>
    <name evidence="1" type="primary">AVEN_228151_1</name>
    <name evidence="1" type="ORF">TNIN_422611</name>
</gene>
<keyword evidence="2" id="KW-1185">Reference proteome</keyword>
<reference evidence="1" key="1">
    <citation type="submission" date="2020-08" db="EMBL/GenBank/DDBJ databases">
        <title>Multicomponent nature underlies the extraordinary mechanical properties of spider dragline silk.</title>
        <authorList>
            <person name="Kono N."/>
            <person name="Nakamura H."/>
            <person name="Mori M."/>
            <person name="Yoshida Y."/>
            <person name="Ohtoshi R."/>
            <person name="Malay A.D."/>
            <person name="Moran D.A.P."/>
            <person name="Tomita M."/>
            <person name="Numata K."/>
            <person name="Arakawa K."/>
        </authorList>
    </citation>
    <scope>NUCLEOTIDE SEQUENCE</scope>
</reference>
<dbReference type="Gene3D" id="3.60.10.10">
    <property type="entry name" value="Endonuclease/exonuclease/phosphatase"/>
    <property type="match status" value="1"/>
</dbReference>
<sequence>IGGHGGNGKQSDWESRFSNIVERLSHFISPSFLSPLITNPSSERHVPSSPPVNIRNPEDFLDTVGQSDNQAHNLQYLLSVEQMLQVVLQKHIFKKPFHYAQLRPASEGAESAFYLLVLLSLLITEAALFSSSMTSALSTIHAASAITQSQMGRNPSLGRGPGLINLLQSPSSLKILQFNINGILTNATRLKLDQVLDLADVYGAQITALQESKLKDSISLKIQGYTIYRSDRKDKHGGGLAFLIGDLIYQYRY</sequence>
<dbReference type="OrthoDB" id="6430237at2759"/>
<dbReference type="Proteomes" id="UP000886998">
    <property type="component" value="Unassembled WGS sequence"/>
</dbReference>
<accession>A0A8X6XG80</accession>
<dbReference type="AlphaFoldDB" id="A0A8X6XG80"/>
<feature type="non-terminal residue" evidence="1">
    <location>
        <position position="253"/>
    </location>
</feature>
<protein>
    <submittedName>
        <fullName evidence="1">Uncharacterized protein</fullName>
    </submittedName>
</protein>
<dbReference type="InterPro" id="IPR036691">
    <property type="entry name" value="Endo/exonu/phosph_ase_sf"/>
</dbReference>
<evidence type="ECO:0000313" key="2">
    <source>
        <dbReference type="Proteomes" id="UP000886998"/>
    </source>
</evidence>
<evidence type="ECO:0000313" key="1">
    <source>
        <dbReference type="EMBL" id="GFY53045.1"/>
    </source>
</evidence>
<dbReference type="SUPFAM" id="SSF56219">
    <property type="entry name" value="DNase I-like"/>
    <property type="match status" value="1"/>
</dbReference>